<dbReference type="CDD" id="cd17242">
    <property type="entry name" value="MobM_relaxase"/>
    <property type="match status" value="1"/>
</dbReference>
<protein>
    <recommendedName>
        <fullName evidence="4">Plasmid recombination enzyme</fullName>
    </recommendedName>
</protein>
<evidence type="ECO:0008006" key="4">
    <source>
        <dbReference type="Google" id="ProtNLM"/>
    </source>
</evidence>
<proteinExistence type="predicted"/>
<feature type="coiled-coil region" evidence="1">
    <location>
        <begin position="336"/>
        <end position="370"/>
    </location>
</feature>
<reference evidence="2 3" key="1">
    <citation type="submission" date="2016-10" db="EMBL/GenBank/DDBJ databases">
        <authorList>
            <person name="de Groot N.N."/>
        </authorList>
    </citation>
    <scope>NUCLEOTIDE SEQUENCE [LARGE SCALE GENOMIC DNA]</scope>
    <source>
        <strain evidence="2 3">YAD2003</strain>
    </source>
</reference>
<evidence type="ECO:0000313" key="2">
    <source>
        <dbReference type="EMBL" id="SEH88553.1"/>
    </source>
</evidence>
<organism evidence="2 3">
    <name type="scientific">Ruminococcus flavefaciens</name>
    <dbReference type="NCBI Taxonomy" id="1265"/>
    <lineage>
        <taxon>Bacteria</taxon>
        <taxon>Bacillati</taxon>
        <taxon>Bacillota</taxon>
        <taxon>Clostridia</taxon>
        <taxon>Eubacteriales</taxon>
        <taxon>Oscillospiraceae</taxon>
        <taxon>Ruminococcus</taxon>
    </lineage>
</organism>
<dbReference type="Proteomes" id="UP000183190">
    <property type="component" value="Unassembled WGS sequence"/>
</dbReference>
<feature type="coiled-coil region" evidence="1">
    <location>
        <begin position="251"/>
        <end position="292"/>
    </location>
</feature>
<dbReference type="EMBL" id="FNWV01000027">
    <property type="protein sequence ID" value="SEH88553.1"/>
    <property type="molecule type" value="Genomic_DNA"/>
</dbReference>
<feature type="coiled-coil region" evidence="1">
    <location>
        <begin position="403"/>
        <end position="483"/>
    </location>
</feature>
<gene>
    <name evidence="2" type="ORF">SAMN02910265_03197</name>
</gene>
<name>A0A1H6LQB1_RUMFL</name>
<keyword evidence="1" id="KW-0175">Coiled coil</keyword>
<sequence>MKYNIEAKASMHVGKKYSLKHNLREYDANKWNTDGHIQSDRSHLNERLTHTELRDFFQKTFGAAIDQYNEKNREKHPDRMTSVDDYYNKYKGHAQECIMQMGDHENYMELIKLVGQEKADSIHKQFLTRAYKNWLKYNPSLKVFSATIHMDEIKDGTPHIHIDFLPVAESSRGLTVKVSIDGAMKKLGYDRKTKAKDGENDSYKETPYRKWLSQQRERVEILANEYVHLIPSQPFTKRRRQETWQWRAQQKEALVEDIKQLSETKVQSEKDIEQLRTEYQQYRDLKVDKEDLSQKIKVKAGHFGKNDTVVMDKADFDKIQEQSAAYVANYDKIKLADERSSDLDEREKRLNEAEKSVEYIKNGLEKQRQEVFEAALKKKKEADAILFNAKNKQANADMIKRNADRLYMEQKDINNTVKELKDRVRYVENQIIIADDKAERYLKELKNSDLEHKKEVTRLEDDIQKIQGENRSLKQSAASLKNSLYKAIRVIAYISNHLKYELKKGELSDVTMTRLKGAQQFAEEMCEDDNLSPEQKDFIKNMQNRGVLSKEVRDIVLNIREEMKKEEEHEQEQDHYYGMTR</sequence>
<accession>A0A1H6LQB1</accession>
<dbReference type="Gene3D" id="3.30.930.30">
    <property type="match status" value="1"/>
</dbReference>
<evidence type="ECO:0000313" key="3">
    <source>
        <dbReference type="Proteomes" id="UP000183190"/>
    </source>
</evidence>
<dbReference type="AlphaFoldDB" id="A0A1H6LQB1"/>
<evidence type="ECO:0000256" key="1">
    <source>
        <dbReference type="SAM" id="Coils"/>
    </source>
</evidence>